<evidence type="ECO:0000313" key="1">
    <source>
        <dbReference type="EMBL" id="QJE01560.1"/>
    </source>
</evidence>
<dbReference type="Proteomes" id="UP000502415">
    <property type="component" value="Chromosome"/>
</dbReference>
<organism evidence="1 2">
    <name type="scientific">Massilia forsythiae</name>
    <dbReference type="NCBI Taxonomy" id="2728020"/>
    <lineage>
        <taxon>Bacteria</taxon>
        <taxon>Pseudomonadati</taxon>
        <taxon>Pseudomonadota</taxon>
        <taxon>Betaproteobacteria</taxon>
        <taxon>Burkholderiales</taxon>
        <taxon>Oxalobacteraceae</taxon>
        <taxon>Telluria group</taxon>
        <taxon>Massilia</taxon>
    </lineage>
</organism>
<dbReference type="RefSeq" id="WP_170203598.1">
    <property type="nucleotide sequence ID" value="NZ_CP051685.1"/>
</dbReference>
<dbReference type="PANTHER" id="PTHR36152">
    <property type="entry name" value="CYTOPLASMIC PROTEIN-RELATED"/>
    <property type="match status" value="1"/>
</dbReference>
<dbReference type="InterPro" id="IPR036624">
    <property type="entry name" value="Hcp1-lik_sf"/>
</dbReference>
<keyword evidence="2" id="KW-1185">Reference proteome</keyword>
<dbReference type="InterPro" id="IPR053165">
    <property type="entry name" value="HSI-I_assembly_Hcp1"/>
</dbReference>
<dbReference type="SUPFAM" id="SSF141452">
    <property type="entry name" value="Hcp1-like"/>
    <property type="match status" value="1"/>
</dbReference>
<accession>A0A7Z2VYS6</accession>
<protein>
    <submittedName>
        <fullName evidence="1">Type VI secretion system tube protein Hcp</fullName>
    </submittedName>
</protein>
<dbReference type="PANTHER" id="PTHR36152:SF1">
    <property type="entry name" value="UBIQUITIN-LIKE DOMAIN-CONTAINING PROTEIN"/>
    <property type="match status" value="1"/>
</dbReference>
<name>A0A7Z2VYS6_9BURK</name>
<dbReference type="EMBL" id="CP051685">
    <property type="protein sequence ID" value="QJE01560.1"/>
    <property type="molecule type" value="Genomic_DNA"/>
</dbReference>
<sequence>MSDVLILDLGTTIVGNCQVTGYAGKIIVLSYSHSASIPMQMDSANTERTAGRPVFSELSFSKMSDLSTTELYKACTQGTKIGTATLYVGRVENGKYMSFFKYEMTNAMISSISTSGGGGIPSDSFTIAFTKIKCDYTQQQSDSTAKGTGTWNWNLETMKAD</sequence>
<dbReference type="Pfam" id="PF05638">
    <property type="entry name" value="T6SS_HCP"/>
    <property type="match status" value="1"/>
</dbReference>
<proteinExistence type="predicted"/>
<dbReference type="Gene3D" id="2.30.110.20">
    <property type="entry name" value="Hcp1-like"/>
    <property type="match status" value="1"/>
</dbReference>
<dbReference type="InterPro" id="IPR008514">
    <property type="entry name" value="T6SS_Hcp"/>
</dbReference>
<gene>
    <name evidence="1" type="ORF">HH212_17255</name>
</gene>
<reference evidence="1 2" key="1">
    <citation type="submission" date="2020-04" db="EMBL/GenBank/DDBJ databases">
        <title>Genome sequencing of novel species.</title>
        <authorList>
            <person name="Heo J."/>
            <person name="Kim S.-J."/>
            <person name="Kim J.-S."/>
            <person name="Hong S.-B."/>
            <person name="Kwon S.-W."/>
        </authorList>
    </citation>
    <scope>NUCLEOTIDE SEQUENCE [LARGE SCALE GENOMIC DNA]</scope>
    <source>
        <strain evidence="1 2">GN2-R2</strain>
    </source>
</reference>
<dbReference type="AlphaFoldDB" id="A0A7Z2VYS6"/>
<evidence type="ECO:0000313" key="2">
    <source>
        <dbReference type="Proteomes" id="UP000502415"/>
    </source>
</evidence>
<dbReference type="KEGG" id="mfy:HH212_17255"/>